<evidence type="ECO:0000256" key="3">
    <source>
        <dbReference type="ARBA" id="ARBA00023089"/>
    </source>
</evidence>
<feature type="region of interest" description="Disordered" evidence="5">
    <location>
        <begin position="224"/>
        <end position="257"/>
    </location>
</feature>
<evidence type="ECO:0000256" key="1">
    <source>
        <dbReference type="ARBA" id="ARBA00008956"/>
    </source>
</evidence>
<evidence type="ECO:0000313" key="6">
    <source>
        <dbReference type="EMBL" id="JAT58731.1"/>
    </source>
</evidence>
<dbReference type="GO" id="GO:0030154">
    <property type="term" value="P:cell differentiation"/>
    <property type="evidence" value="ECO:0007669"/>
    <property type="project" value="UniProtKB-KW"/>
</dbReference>
<keyword evidence="4" id="KW-0217">Developmental protein</keyword>
<accession>A0A1D1YVR6</accession>
<sequence>NTHLPVGGPAADSPNNPHSLSPSSLPKFSSKSPFGRTAATNHGSGGAAVSARSSSGQPERGGAAVSGRPPAILLLPRSQIALLPRSRCSGFLQPAMAETESSVSIGTSSELLEQLGKAFIELESNRDASSNYGIVWEEIREHFQNLERSLKLRFEELEGNEKVFEEKTFASKASLAEREKEVTAKEQASRDHIQELKDSAVAAIAEARKNFKVIFPEPTDIVGNKENKVSTSINGDPNASLTGMEEKSSDNKPGELAEVKPQPQLKHLCEQMDGKGLLKFLSENRKNFATIRGQIPDALKCASDPARLVLDSLEGFYPPDQPTSDGNEKDATLQGLRRTCLVLMESAAPLWGVAEPGGDHLLSSETKQQAKAIADVWNTKLNGVGMDAANGDTLEAHAFLQLLATFNIASEFDEDILCKLVLAISRRRQAPELCRSLGLTHKIPGVIEALINSGKHIDAVHFVHAFQLTESFPPVPLLRAYLADVHNALEKAGNDGAAVPQDLNARELGALRAVLRCIEDYKLQEEYPPDPLKKQVAQLEKAKADKKRIAEATRFQGKKHRGSGGYAPRIPAVAAGNGQAQPMAFDERGLYYGGSERYPYSMPASSYNYQMSAQSSYGAPQANIQRSYYYPDESIPPASHGSSNYANYTSSGLQSSHQFYM</sequence>
<organism evidence="6">
    <name type="scientific">Anthurium amnicola</name>
    <dbReference type="NCBI Taxonomy" id="1678845"/>
    <lineage>
        <taxon>Eukaryota</taxon>
        <taxon>Viridiplantae</taxon>
        <taxon>Streptophyta</taxon>
        <taxon>Embryophyta</taxon>
        <taxon>Tracheophyta</taxon>
        <taxon>Spermatophyta</taxon>
        <taxon>Magnoliopsida</taxon>
        <taxon>Liliopsida</taxon>
        <taxon>Araceae</taxon>
        <taxon>Pothoideae</taxon>
        <taxon>Potheae</taxon>
        <taxon>Anthurium</taxon>
    </lineage>
</organism>
<reference evidence="6" key="1">
    <citation type="submission" date="2015-07" db="EMBL/GenBank/DDBJ databases">
        <title>Transcriptome Assembly of Anthurium amnicola.</title>
        <authorList>
            <person name="Suzuki J."/>
        </authorList>
    </citation>
    <scope>NUCLEOTIDE SEQUENCE</scope>
</reference>
<feature type="compositionally biased region" description="Basic and acidic residues" evidence="5">
    <location>
        <begin position="244"/>
        <end position="257"/>
    </location>
</feature>
<dbReference type="InterPro" id="IPR012474">
    <property type="entry name" value="Frigida"/>
</dbReference>
<evidence type="ECO:0000256" key="5">
    <source>
        <dbReference type="SAM" id="MobiDB-lite"/>
    </source>
</evidence>
<comment type="similarity">
    <text evidence="1 4">Belongs to the Frigida family.</text>
</comment>
<keyword evidence="3 4" id="KW-0287">Flowering</keyword>
<feature type="compositionally biased region" description="Polar residues" evidence="5">
    <location>
        <begin position="229"/>
        <end position="241"/>
    </location>
</feature>
<dbReference type="Pfam" id="PF07899">
    <property type="entry name" value="Frigida"/>
    <property type="match status" value="1"/>
</dbReference>
<proteinExistence type="inferred from homology"/>
<dbReference type="GO" id="GO:0009908">
    <property type="term" value="P:flower development"/>
    <property type="evidence" value="ECO:0007669"/>
    <property type="project" value="UniProtKB-KW"/>
</dbReference>
<dbReference type="AlphaFoldDB" id="A0A1D1YVR6"/>
<feature type="region of interest" description="Disordered" evidence="5">
    <location>
        <begin position="1"/>
        <end position="68"/>
    </location>
</feature>
<evidence type="ECO:0000256" key="4">
    <source>
        <dbReference type="RuleBase" id="RU364012"/>
    </source>
</evidence>
<evidence type="ECO:0000256" key="2">
    <source>
        <dbReference type="ARBA" id="ARBA00022782"/>
    </source>
</evidence>
<feature type="compositionally biased region" description="Low complexity" evidence="5">
    <location>
        <begin position="13"/>
        <end position="34"/>
    </location>
</feature>
<protein>
    <recommendedName>
        <fullName evidence="4">FRIGIDA-like protein</fullName>
    </recommendedName>
</protein>
<keyword evidence="2 4" id="KW-0221">Differentiation</keyword>
<gene>
    <name evidence="6" type="primary">FRI_5</name>
    <name evidence="6" type="ORF">g.115948</name>
</gene>
<dbReference type="PANTHER" id="PTHR31791:SF41">
    <property type="entry name" value="FRIGIDA-LIKE PROTEIN"/>
    <property type="match status" value="1"/>
</dbReference>
<dbReference type="PANTHER" id="PTHR31791">
    <property type="entry name" value="FRIGIDA-LIKE PROTEIN 3-RELATED"/>
    <property type="match status" value="1"/>
</dbReference>
<dbReference type="EMBL" id="GDJX01009205">
    <property type="protein sequence ID" value="JAT58731.1"/>
    <property type="molecule type" value="Transcribed_RNA"/>
</dbReference>
<feature type="compositionally biased region" description="Low complexity" evidence="5">
    <location>
        <begin position="47"/>
        <end position="56"/>
    </location>
</feature>
<feature type="non-terminal residue" evidence="6">
    <location>
        <position position="1"/>
    </location>
</feature>
<name>A0A1D1YVR6_9ARAE</name>